<reference evidence="4" key="1">
    <citation type="journal article" date="2019" name="Int. J. Syst. Evol. Microbiol.">
        <title>The Global Catalogue of Microorganisms (GCM) 10K type strain sequencing project: providing services to taxonomists for standard genome sequencing and annotation.</title>
        <authorList>
            <consortium name="The Broad Institute Genomics Platform"/>
            <consortium name="The Broad Institute Genome Sequencing Center for Infectious Disease"/>
            <person name="Wu L."/>
            <person name="Ma J."/>
        </authorList>
    </citation>
    <scope>NUCLEOTIDE SEQUENCE [LARGE SCALE GENOMIC DNA]</scope>
    <source>
        <strain evidence="4">JCM 17125</strain>
    </source>
</reference>
<organism evidence="3 4">
    <name type="scientific">Terrabacter ginsenosidimutans</name>
    <dbReference type="NCBI Taxonomy" id="490575"/>
    <lineage>
        <taxon>Bacteria</taxon>
        <taxon>Bacillati</taxon>
        <taxon>Actinomycetota</taxon>
        <taxon>Actinomycetes</taxon>
        <taxon>Micrococcales</taxon>
        <taxon>Intrasporangiaceae</taxon>
        <taxon>Terrabacter</taxon>
    </lineage>
</organism>
<evidence type="ECO:0000313" key="3">
    <source>
        <dbReference type="EMBL" id="GAA3709537.1"/>
    </source>
</evidence>
<keyword evidence="2" id="KW-0472">Membrane</keyword>
<gene>
    <name evidence="3" type="ORF">GCM10022399_27930</name>
</gene>
<dbReference type="Proteomes" id="UP001501468">
    <property type="component" value="Unassembled WGS sequence"/>
</dbReference>
<proteinExistence type="predicted"/>
<dbReference type="Pfam" id="PF11298">
    <property type="entry name" value="DUF3099"/>
    <property type="match status" value="1"/>
</dbReference>
<keyword evidence="4" id="KW-1185">Reference proteome</keyword>
<evidence type="ECO:0000313" key="4">
    <source>
        <dbReference type="Proteomes" id="UP001501468"/>
    </source>
</evidence>
<feature type="transmembrane region" description="Helical" evidence="2">
    <location>
        <begin position="54"/>
        <end position="74"/>
    </location>
</feature>
<keyword evidence="2" id="KW-0812">Transmembrane</keyword>
<evidence type="ECO:0000256" key="2">
    <source>
        <dbReference type="SAM" id="Phobius"/>
    </source>
</evidence>
<keyword evidence="2" id="KW-1133">Transmembrane helix</keyword>
<protein>
    <recommendedName>
        <fullName evidence="5">DUF3099 domain-containing protein</fullName>
    </recommendedName>
</protein>
<name>A0ABP7DV27_9MICO</name>
<evidence type="ECO:0008006" key="5">
    <source>
        <dbReference type="Google" id="ProtNLM"/>
    </source>
</evidence>
<accession>A0ABP7DV27</accession>
<sequence length="96" mass="10682">MSRAKNEPVVYSVTSASTSTTDDQDQRVRRYLTMMGIRIACFGLVFVTSGWVRWTAVIAAVFIPYFAVVLANAVSPRQPGSIQSVVPRDDTQRLEQ</sequence>
<feature type="compositionally biased region" description="Low complexity" evidence="1">
    <location>
        <begin position="9"/>
        <end position="20"/>
    </location>
</feature>
<dbReference type="EMBL" id="BAABDC010000004">
    <property type="protein sequence ID" value="GAA3709537.1"/>
    <property type="molecule type" value="Genomic_DNA"/>
</dbReference>
<comment type="caution">
    <text evidence="3">The sequence shown here is derived from an EMBL/GenBank/DDBJ whole genome shotgun (WGS) entry which is preliminary data.</text>
</comment>
<dbReference type="RefSeq" id="WP_344947560.1">
    <property type="nucleotide sequence ID" value="NZ_BAABDC010000004.1"/>
</dbReference>
<feature type="region of interest" description="Disordered" evidence="1">
    <location>
        <begin position="1"/>
        <end position="20"/>
    </location>
</feature>
<evidence type="ECO:0000256" key="1">
    <source>
        <dbReference type="SAM" id="MobiDB-lite"/>
    </source>
</evidence>
<feature type="transmembrane region" description="Helical" evidence="2">
    <location>
        <begin position="31"/>
        <end position="48"/>
    </location>
</feature>
<dbReference type="InterPro" id="IPR021449">
    <property type="entry name" value="DUF3099"/>
</dbReference>